<name>A0A369XRL6_9PROT</name>
<proteinExistence type="predicted"/>
<evidence type="ECO:0000259" key="1">
    <source>
        <dbReference type="PROSITE" id="PS51725"/>
    </source>
</evidence>
<dbReference type="SUPFAM" id="SSF54909">
    <property type="entry name" value="Dimeric alpha+beta barrel"/>
    <property type="match status" value="1"/>
</dbReference>
<keyword evidence="2" id="KW-0503">Monooxygenase</keyword>
<dbReference type="PANTHER" id="PTHR33336">
    <property type="entry name" value="QUINOL MONOOXYGENASE YGIN-RELATED"/>
    <property type="match status" value="1"/>
</dbReference>
<gene>
    <name evidence="2" type="ORF">DVS81_05635</name>
</gene>
<dbReference type="PANTHER" id="PTHR33336:SF3">
    <property type="entry name" value="ABM DOMAIN-CONTAINING PROTEIN"/>
    <property type="match status" value="1"/>
</dbReference>
<sequence>MGIGRRAQDEPSKHDQGGAMAIRIMARLTARAGSETVLATILRDLCGPSRDESGCLGYDLFHNQDDPCEFVTVEQWTDQAAADAHLATPHVAEAVRLASVLLAQPPLIHRFRQLA</sequence>
<dbReference type="AlphaFoldDB" id="A0A369XRL6"/>
<protein>
    <submittedName>
        <fullName evidence="2">Antibiotic biosynthesis monooxygenase</fullName>
    </submittedName>
</protein>
<dbReference type="InterPro" id="IPR007138">
    <property type="entry name" value="ABM_dom"/>
</dbReference>
<dbReference type="GO" id="GO:0004497">
    <property type="term" value="F:monooxygenase activity"/>
    <property type="evidence" value="ECO:0007669"/>
    <property type="project" value="UniProtKB-KW"/>
</dbReference>
<evidence type="ECO:0000313" key="2">
    <source>
        <dbReference type="EMBL" id="RDE51412.1"/>
    </source>
</evidence>
<dbReference type="InterPro" id="IPR050744">
    <property type="entry name" value="AI-2_Isomerase_LsrG"/>
</dbReference>
<organism evidence="2 3">
    <name type="scientific">Candidatus Accumulibacter meliphilus</name>
    <dbReference type="NCBI Taxonomy" id="2211374"/>
    <lineage>
        <taxon>Bacteria</taxon>
        <taxon>Pseudomonadati</taxon>
        <taxon>Pseudomonadota</taxon>
        <taxon>Betaproteobacteria</taxon>
        <taxon>Candidatus Accumulibacter</taxon>
    </lineage>
</organism>
<reference evidence="2 3" key="1">
    <citation type="submission" date="2018-05" db="EMBL/GenBank/DDBJ databases">
        <title>Integrated omic analyses show evidence that a Ca. Accumulibacter phosphatis strain performs denitrification under micro-aerobic conditions.</title>
        <authorList>
            <person name="Camejo P.Y."/>
            <person name="Katherine M.D."/>
            <person name="Daniel N.R."/>
        </authorList>
    </citation>
    <scope>NUCLEOTIDE SEQUENCE [LARGE SCALE GENOMIC DNA]</scope>
    <source>
        <strain evidence="2">UW-LDO-IC</strain>
    </source>
</reference>
<dbReference type="PROSITE" id="PS51725">
    <property type="entry name" value="ABM"/>
    <property type="match status" value="1"/>
</dbReference>
<dbReference type="EMBL" id="QPGA01000007">
    <property type="protein sequence ID" value="RDE51412.1"/>
    <property type="molecule type" value="Genomic_DNA"/>
</dbReference>
<dbReference type="InterPro" id="IPR011008">
    <property type="entry name" value="Dimeric_a/b-barrel"/>
</dbReference>
<dbReference type="Gene3D" id="3.30.70.100">
    <property type="match status" value="1"/>
</dbReference>
<dbReference type="Proteomes" id="UP000253831">
    <property type="component" value="Unassembled WGS sequence"/>
</dbReference>
<comment type="caution">
    <text evidence="2">The sequence shown here is derived from an EMBL/GenBank/DDBJ whole genome shotgun (WGS) entry which is preliminary data.</text>
</comment>
<accession>A0A369XRL6</accession>
<keyword evidence="2" id="KW-0560">Oxidoreductase</keyword>
<feature type="domain" description="ABM" evidence="1">
    <location>
        <begin position="20"/>
        <end position="111"/>
    </location>
</feature>
<dbReference type="Pfam" id="PF03992">
    <property type="entry name" value="ABM"/>
    <property type="match status" value="1"/>
</dbReference>
<evidence type="ECO:0000313" key="3">
    <source>
        <dbReference type="Proteomes" id="UP000253831"/>
    </source>
</evidence>